<name>A0A261G1X5_9BIFI</name>
<keyword evidence="3" id="KW-1185">Reference proteome</keyword>
<dbReference type="AlphaFoldDB" id="A0A261G1X5"/>
<dbReference type="SUPFAM" id="SSF103473">
    <property type="entry name" value="MFS general substrate transporter"/>
    <property type="match status" value="1"/>
</dbReference>
<dbReference type="GO" id="GO:0015293">
    <property type="term" value="F:symporter activity"/>
    <property type="evidence" value="ECO:0007669"/>
    <property type="project" value="InterPro"/>
</dbReference>
<feature type="transmembrane region" description="Helical" evidence="1">
    <location>
        <begin position="372"/>
        <end position="396"/>
    </location>
</feature>
<feature type="transmembrane region" description="Helical" evidence="1">
    <location>
        <begin position="193"/>
        <end position="215"/>
    </location>
</feature>
<dbReference type="CDD" id="cd17332">
    <property type="entry name" value="MFS_MelB_like"/>
    <property type="match status" value="1"/>
</dbReference>
<feature type="transmembrane region" description="Helical" evidence="1">
    <location>
        <begin position="23"/>
        <end position="44"/>
    </location>
</feature>
<feature type="transmembrane region" description="Helical" evidence="1">
    <location>
        <begin position="126"/>
        <end position="149"/>
    </location>
</feature>
<feature type="transmembrane region" description="Helical" evidence="1">
    <location>
        <begin position="93"/>
        <end position="114"/>
    </location>
</feature>
<accession>A0A261G1X5</accession>
<feature type="transmembrane region" description="Helical" evidence="1">
    <location>
        <begin position="241"/>
        <end position="257"/>
    </location>
</feature>
<gene>
    <name evidence="2" type="ORF">BAQU_1913</name>
</gene>
<proteinExistence type="predicted"/>
<dbReference type="NCBIfam" id="TIGR00792">
    <property type="entry name" value="gph"/>
    <property type="match status" value="1"/>
</dbReference>
<dbReference type="EMBL" id="MWXA01000009">
    <property type="protein sequence ID" value="OZG65173.1"/>
    <property type="molecule type" value="Genomic_DNA"/>
</dbReference>
<dbReference type="Gene3D" id="1.20.1250.20">
    <property type="entry name" value="MFS general substrate transporter like domains"/>
    <property type="match status" value="1"/>
</dbReference>
<dbReference type="GO" id="GO:0005886">
    <property type="term" value="C:plasma membrane"/>
    <property type="evidence" value="ECO:0007669"/>
    <property type="project" value="TreeGrafter"/>
</dbReference>
<dbReference type="GO" id="GO:0006814">
    <property type="term" value="P:sodium ion transport"/>
    <property type="evidence" value="ECO:0007669"/>
    <property type="project" value="InterPro"/>
</dbReference>
<reference evidence="2 3" key="1">
    <citation type="journal article" date="2017" name="BMC Genomics">
        <title>Comparative genomic and phylogenomic analyses of the Bifidobacteriaceae family.</title>
        <authorList>
            <person name="Lugli G.A."/>
            <person name="Milani C."/>
            <person name="Turroni F."/>
            <person name="Duranti S."/>
            <person name="Mancabelli L."/>
            <person name="Mangifesta M."/>
            <person name="Ferrario C."/>
            <person name="Modesto M."/>
            <person name="Mattarelli P."/>
            <person name="Jiri K."/>
            <person name="van Sinderen D."/>
            <person name="Ventura M."/>
        </authorList>
    </citation>
    <scope>NUCLEOTIDE SEQUENCE [LARGE SCALE GENOMIC DNA]</scope>
    <source>
        <strain evidence="2 3">LMG 28769</strain>
    </source>
</reference>
<dbReference type="PANTHER" id="PTHR11328:SF24">
    <property type="entry name" value="MAJOR FACILITATOR SUPERFAMILY (MFS) PROFILE DOMAIN-CONTAINING PROTEIN"/>
    <property type="match status" value="1"/>
</dbReference>
<feature type="transmembrane region" description="Helical" evidence="1">
    <location>
        <begin position="305"/>
        <end position="324"/>
    </location>
</feature>
<evidence type="ECO:0000313" key="2">
    <source>
        <dbReference type="EMBL" id="OZG65173.1"/>
    </source>
</evidence>
<comment type="caution">
    <text evidence="2">The sequence shown here is derived from an EMBL/GenBank/DDBJ whole genome shotgun (WGS) entry which is preliminary data.</text>
</comment>
<dbReference type="Pfam" id="PF13347">
    <property type="entry name" value="MFS_2"/>
    <property type="match status" value="1"/>
</dbReference>
<feature type="transmembrane region" description="Helical" evidence="1">
    <location>
        <begin position="277"/>
        <end position="298"/>
    </location>
</feature>
<dbReference type="InterPro" id="IPR001927">
    <property type="entry name" value="Na/Gal_symport"/>
</dbReference>
<feature type="transmembrane region" description="Helical" evidence="1">
    <location>
        <begin position="161"/>
        <end position="181"/>
    </location>
</feature>
<organism evidence="2 3">
    <name type="scientific">Bifidobacterium aquikefiri</name>
    <dbReference type="NCBI Taxonomy" id="1653207"/>
    <lineage>
        <taxon>Bacteria</taxon>
        <taxon>Bacillati</taxon>
        <taxon>Actinomycetota</taxon>
        <taxon>Actinomycetes</taxon>
        <taxon>Bifidobacteriales</taxon>
        <taxon>Bifidobacteriaceae</taxon>
        <taxon>Bifidobacterium</taxon>
    </lineage>
</organism>
<evidence type="ECO:0000256" key="1">
    <source>
        <dbReference type="SAM" id="Phobius"/>
    </source>
</evidence>
<dbReference type="GO" id="GO:0008643">
    <property type="term" value="P:carbohydrate transport"/>
    <property type="evidence" value="ECO:0007669"/>
    <property type="project" value="InterPro"/>
</dbReference>
<keyword evidence="1" id="KW-0812">Transmembrane</keyword>
<dbReference type="OrthoDB" id="181905at2"/>
<dbReference type="PANTHER" id="PTHR11328">
    <property type="entry name" value="MAJOR FACILITATOR SUPERFAMILY DOMAIN-CONTAINING PROTEIN"/>
    <property type="match status" value="1"/>
</dbReference>
<protein>
    <submittedName>
        <fullName evidence="2">Sodium:solute symporter</fullName>
    </submittedName>
</protein>
<sequence length="460" mass="50529">MHTNETPTPVIARSMSLPFRRKVTYAFTDLSGNLLYCIISSYALYYFTEVYGLSVGAAGTILLVARFFDGFDAPIWGIIIDHTRTKWGQSRPWFLWMAAPFALFVWLLFTVPPISDPTARTIYAGVIYVLAGISYTGMSTPITSVLPNLTSDTNDRTVANTFRMVGGNIGNFFAVTFILPLATKIGGASNSRFGWSVGVGIYAVIAVVLLVIAFVDMREQNITKIKPITIRESFKAAKRNWPWMLIVLANCIFWMGLTARTSTLPYFAQYNLNNKNLISTLNGISIIQVVGMATVPFLVRYMHKFGSTIFGFAVAIVGQIGLAVSTGNLALFIVFWCVSCIGTGIACSLFFEMVGDTVDFGEWRNNVRASGFLTAIGSSFCIKMGAGIGAFIPAQIMNAFGYVDNKAQTATSLSGIEFSFIWVPLIIFALGILPMVIYRYFERNESKVTADLKARHAIGA</sequence>
<keyword evidence="1" id="KW-1133">Transmembrane helix</keyword>
<feature type="transmembrane region" description="Helical" evidence="1">
    <location>
        <begin position="50"/>
        <end position="68"/>
    </location>
</feature>
<evidence type="ECO:0000313" key="3">
    <source>
        <dbReference type="Proteomes" id="UP000216451"/>
    </source>
</evidence>
<dbReference type="InterPro" id="IPR036259">
    <property type="entry name" value="MFS_trans_sf"/>
</dbReference>
<feature type="transmembrane region" description="Helical" evidence="1">
    <location>
        <begin position="416"/>
        <end position="438"/>
    </location>
</feature>
<feature type="transmembrane region" description="Helical" evidence="1">
    <location>
        <begin position="330"/>
        <end position="351"/>
    </location>
</feature>
<dbReference type="Proteomes" id="UP000216451">
    <property type="component" value="Unassembled WGS sequence"/>
</dbReference>
<keyword evidence="1" id="KW-0472">Membrane</keyword>
<dbReference type="InterPro" id="IPR039672">
    <property type="entry name" value="MFS_2"/>
</dbReference>